<evidence type="ECO:0000259" key="3">
    <source>
        <dbReference type="PROSITE" id="PS50871"/>
    </source>
</evidence>
<protein>
    <recommendedName>
        <fullName evidence="3">C1q domain-containing protein</fullName>
    </recommendedName>
</protein>
<reference evidence="4 5" key="1">
    <citation type="journal article" date="2023" name="Sci. Data">
        <title>Genome assembly of the Korean intertidal mud-creeper Batillaria attramentaria.</title>
        <authorList>
            <person name="Patra A.K."/>
            <person name="Ho P.T."/>
            <person name="Jun S."/>
            <person name="Lee S.J."/>
            <person name="Kim Y."/>
            <person name="Won Y.J."/>
        </authorList>
    </citation>
    <scope>NUCLEOTIDE SEQUENCE [LARGE SCALE GENOMIC DNA]</scope>
    <source>
        <strain evidence="4">Wonlab-2016</strain>
    </source>
</reference>
<feature type="non-terminal residue" evidence="4">
    <location>
        <position position="1"/>
    </location>
</feature>
<evidence type="ECO:0000313" key="5">
    <source>
        <dbReference type="Proteomes" id="UP001519460"/>
    </source>
</evidence>
<name>A0ABD0LYS0_9CAEN</name>
<keyword evidence="5" id="KW-1185">Reference proteome</keyword>
<evidence type="ECO:0000256" key="2">
    <source>
        <dbReference type="ARBA" id="ARBA00022525"/>
    </source>
</evidence>
<dbReference type="PROSITE" id="PS50871">
    <property type="entry name" value="C1Q"/>
    <property type="match status" value="1"/>
</dbReference>
<dbReference type="InterPro" id="IPR050392">
    <property type="entry name" value="Collagen/C1q_domain"/>
</dbReference>
<dbReference type="Gene3D" id="2.60.120.40">
    <property type="match status" value="1"/>
</dbReference>
<gene>
    <name evidence="4" type="ORF">BaRGS_00004436</name>
</gene>
<dbReference type="GO" id="GO:0005576">
    <property type="term" value="C:extracellular region"/>
    <property type="evidence" value="ECO:0007669"/>
    <property type="project" value="UniProtKB-SubCell"/>
</dbReference>
<dbReference type="PANTHER" id="PTHR15427:SF50">
    <property type="entry name" value="COMPLEMENT C1Q TUMOR NECROSIS FACTOR-RELATED PROTEIN 2-LIKE"/>
    <property type="match status" value="1"/>
</dbReference>
<organism evidence="4 5">
    <name type="scientific">Batillaria attramentaria</name>
    <dbReference type="NCBI Taxonomy" id="370345"/>
    <lineage>
        <taxon>Eukaryota</taxon>
        <taxon>Metazoa</taxon>
        <taxon>Spiralia</taxon>
        <taxon>Lophotrochozoa</taxon>
        <taxon>Mollusca</taxon>
        <taxon>Gastropoda</taxon>
        <taxon>Caenogastropoda</taxon>
        <taxon>Sorbeoconcha</taxon>
        <taxon>Cerithioidea</taxon>
        <taxon>Batillariidae</taxon>
        <taxon>Batillaria</taxon>
    </lineage>
</organism>
<sequence length="131" mass="14048">ANRKKVAFSAFIVKDHDIPASANQIVPFNSVLVNTGEAYNNFTSVFTAPYDGDYFFIVSADVSPDYAKVNLVRNNVPVIKADKDDQVSTHVTGCGIINLTAGDVVAVTHGANKGYVDDGRDSTFTGFLIAE</sequence>
<feature type="domain" description="C1q" evidence="3">
    <location>
        <begin position="1"/>
        <end position="131"/>
    </location>
</feature>
<dbReference type="PRINTS" id="PR00007">
    <property type="entry name" value="COMPLEMNTC1Q"/>
</dbReference>
<dbReference type="SUPFAM" id="SSF49842">
    <property type="entry name" value="TNF-like"/>
    <property type="match status" value="1"/>
</dbReference>
<dbReference type="AlphaFoldDB" id="A0ABD0LYS0"/>
<dbReference type="InterPro" id="IPR008983">
    <property type="entry name" value="Tumour_necrosis_fac-like_dom"/>
</dbReference>
<evidence type="ECO:0000313" key="4">
    <source>
        <dbReference type="EMBL" id="KAK7504132.1"/>
    </source>
</evidence>
<evidence type="ECO:0000256" key="1">
    <source>
        <dbReference type="ARBA" id="ARBA00004613"/>
    </source>
</evidence>
<keyword evidence="2" id="KW-0964">Secreted</keyword>
<comment type="caution">
    <text evidence="4">The sequence shown here is derived from an EMBL/GenBank/DDBJ whole genome shotgun (WGS) entry which is preliminary data.</text>
</comment>
<dbReference type="EMBL" id="JACVVK020000016">
    <property type="protein sequence ID" value="KAK7504132.1"/>
    <property type="molecule type" value="Genomic_DNA"/>
</dbReference>
<dbReference type="InterPro" id="IPR001073">
    <property type="entry name" value="C1q_dom"/>
</dbReference>
<dbReference type="Proteomes" id="UP001519460">
    <property type="component" value="Unassembled WGS sequence"/>
</dbReference>
<dbReference type="PANTHER" id="PTHR15427">
    <property type="entry name" value="EMILIN ELASTIN MICROFIBRIL INTERFACE-LOCATED PROTEIN ELASTIN MICROFIBRIL INTERFACER"/>
    <property type="match status" value="1"/>
</dbReference>
<dbReference type="SMART" id="SM00110">
    <property type="entry name" value="C1Q"/>
    <property type="match status" value="1"/>
</dbReference>
<feature type="non-terminal residue" evidence="4">
    <location>
        <position position="131"/>
    </location>
</feature>
<comment type="subcellular location">
    <subcellularLocation>
        <location evidence="1">Secreted</location>
    </subcellularLocation>
</comment>
<dbReference type="Pfam" id="PF00386">
    <property type="entry name" value="C1q"/>
    <property type="match status" value="1"/>
</dbReference>
<proteinExistence type="predicted"/>
<accession>A0ABD0LYS0</accession>